<sequence length="184" mass="19937">PGPPPLPALPERATALLWELAAPPRLAAHLRAVHAAARDLTDALVREYPDLAVDREAVLFGAAVHDIGKAVHVDELSGPGSAHEQAGYELLRAHGVEERLARFARTHAAWRLPDTAVEDLLVSVADKVWRGKRVDDLELLLVERLAEPGHEPWQVFGRLDDVLTAIAAGADGRLAFQNRHPVAG</sequence>
<dbReference type="EMBL" id="QEIN01000075">
    <property type="protein sequence ID" value="RCV58986.1"/>
    <property type="molecule type" value="Genomic_DNA"/>
</dbReference>
<evidence type="ECO:0000313" key="3">
    <source>
        <dbReference type="Proteomes" id="UP000253318"/>
    </source>
</evidence>
<organism evidence="2 3">
    <name type="scientific">Marinitenerispora sediminis</name>
    <dbReference type="NCBI Taxonomy" id="1931232"/>
    <lineage>
        <taxon>Bacteria</taxon>
        <taxon>Bacillati</taxon>
        <taxon>Actinomycetota</taxon>
        <taxon>Actinomycetes</taxon>
        <taxon>Streptosporangiales</taxon>
        <taxon>Nocardiopsidaceae</taxon>
        <taxon>Marinitenerispora</taxon>
    </lineage>
</organism>
<gene>
    <name evidence="2" type="ORF">DEF24_11520</name>
</gene>
<comment type="caution">
    <text evidence="2">The sequence shown here is derived from an EMBL/GenBank/DDBJ whole genome shotgun (WGS) entry which is preliminary data.</text>
</comment>
<accession>A0A368T5V6</accession>
<dbReference type="GO" id="GO:0016787">
    <property type="term" value="F:hydrolase activity"/>
    <property type="evidence" value="ECO:0007669"/>
    <property type="project" value="UniProtKB-KW"/>
</dbReference>
<dbReference type="SUPFAM" id="SSF109604">
    <property type="entry name" value="HD-domain/PDEase-like"/>
    <property type="match status" value="1"/>
</dbReference>
<keyword evidence="3" id="KW-1185">Reference proteome</keyword>
<feature type="domain" description="HD" evidence="1">
    <location>
        <begin position="28"/>
        <end position="128"/>
    </location>
</feature>
<protein>
    <submittedName>
        <fullName evidence="2">Phosphohydrolase</fullName>
    </submittedName>
</protein>
<feature type="non-terminal residue" evidence="2">
    <location>
        <position position="1"/>
    </location>
</feature>
<keyword evidence="2" id="KW-0378">Hydrolase</keyword>
<dbReference type="InterPro" id="IPR006674">
    <property type="entry name" value="HD_domain"/>
</dbReference>
<proteinExistence type="predicted"/>
<evidence type="ECO:0000313" key="2">
    <source>
        <dbReference type="EMBL" id="RCV58986.1"/>
    </source>
</evidence>
<dbReference type="NCBIfam" id="TIGR00277">
    <property type="entry name" value="HDIG"/>
    <property type="match status" value="1"/>
</dbReference>
<dbReference type="Proteomes" id="UP000253318">
    <property type="component" value="Unassembled WGS sequence"/>
</dbReference>
<evidence type="ECO:0000259" key="1">
    <source>
        <dbReference type="Pfam" id="PF01966"/>
    </source>
</evidence>
<dbReference type="Gene3D" id="1.10.3210.10">
    <property type="entry name" value="Hypothetical protein af1432"/>
    <property type="match status" value="1"/>
</dbReference>
<name>A0A368T5V6_9ACTN</name>
<dbReference type="OrthoDB" id="338520at2"/>
<dbReference type="InterPro" id="IPR006675">
    <property type="entry name" value="HDIG_dom"/>
</dbReference>
<dbReference type="AlphaFoldDB" id="A0A368T5V6"/>
<dbReference type="RefSeq" id="WP_114433263.1">
    <property type="nucleotide sequence ID" value="NZ_QEIN01000075.1"/>
</dbReference>
<reference evidence="2 3" key="1">
    <citation type="submission" date="2018-04" db="EMBL/GenBank/DDBJ databases">
        <title>Novel actinobacteria from marine sediment.</title>
        <authorList>
            <person name="Ng Z.Y."/>
            <person name="Tan G.Y.A."/>
        </authorList>
    </citation>
    <scope>NUCLEOTIDE SEQUENCE [LARGE SCALE GENOMIC DNA]</scope>
    <source>
        <strain evidence="2 3">TPS81</strain>
    </source>
</reference>
<dbReference type="Pfam" id="PF01966">
    <property type="entry name" value="HD"/>
    <property type="match status" value="1"/>
</dbReference>